<dbReference type="PRINTS" id="PR00455">
    <property type="entry name" value="HTHTETR"/>
</dbReference>
<dbReference type="Pfam" id="PF16859">
    <property type="entry name" value="TetR_C_11"/>
    <property type="match status" value="1"/>
</dbReference>
<dbReference type="SUPFAM" id="SSF48498">
    <property type="entry name" value="Tetracyclin repressor-like, C-terminal domain"/>
    <property type="match status" value="1"/>
</dbReference>
<accession>A0ABW7AJR4</accession>
<dbReference type="InterPro" id="IPR036271">
    <property type="entry name" value="Tet_transcr_reg_TetR-rel_C_sf"/>
</dbReference>
<evidence type="ECO:0000256" key="3">
    <source>
        <dbReference type="ARBA" id="ARBA00023163"/>
    </source>
</evidence>
<evidence type="ECO:0000313" key="8">
    <source>
        <dbReference type="Proteomes" id="UP001603978"/>
    </source>
</evidence>
<proteinExistence type="predicted"/>
<dbReference type="InterPro" id="IPR001647">
    <property type="entry name" value="HTH_TetR"/>
</dbReference>
<keyword evidence="3" id="KW-0804">Transcription</keyword>
<dbReference type="PROSITE" id="PS50977">
    <property type="entry name" value="HTH_TETR_2"/>
    <property type="match status" value="1"/>
</dbReference>
<dbReference type="PANTHER" id="PTHR30055">
    <property type="entry name" value="HTH-TYPE TRANSCRIPTIONAL REGULATOR RUTR"/>
    <property type="match status" value="1"/>
</dbReference>
<keyword evidence="2 4" id="KW-0238">DNA-binding</keyword>
<evidence type="ECO:0000313" key="7">
    <source>
        <dbReference type="EMBL" id="MFG1707278.1"/>
    </source>
</evidence>
<name>A0ABW7AJR4_9ACTN</name>
<evidence type="ECO:0000259" key="6">
    <source>
        <dbReference type="PROSITE" id="PS50977"/>
    </source>
</evidence>
<sequence>MDAIRSAGQGPPGMTGSTRTPRPPGRPRSQEADTAILTAALDLLIELGAAQTSIEQVARRAGVTRATVYRRFAGKTELLVRALELANHDHDPDFTGWRDIEHMFGDWAAHLAVPRHRTLLRRLTGTVDDYPELGRTYRLVNGGQRRAYVREMLSRARDLGELPTDVDVDVLGDDILTGAVLNHLGTHPDDESADEIKAYFMRIMKQLGYRPAVTKGRQRI</sequence>
<dbReference type="SUPFAM" id="SSF46689">
    <property type="entry name" value="Homeodomain-like"/>
    <property type="match status" value="1"/>
</dbReference>
<dbReference type="EMBL" id="JBICRM010000020">
    <property type="protein sequence ID" value="MFG1707278.1"/>
    <property type="molecule type" value="Genomic_DNA"/>
</dbReference>
<protein>
    <submittedName>
        <fullName evidence="7">TetR/AcrR family transcriptional regulator</fullName>
    </submittedName>
</protein>
<evidence type="ECO:0000256" key="5">
    <source>
        <dbReference type="SAM" id="MobiDB-lite"/>
    </source>
</evidence>
<keyword evidence="8" id="KW-1185">Reference proteome</keyword>
<evidence type="ECO:0000256" key="4">
    <source>
        <dbReference type="PROSITE-ProRule" id="PRU00335"/>
    </source>
</evidence>
<feature type="domain" description="HTH tetR-type" evidence="6">
    <location>
        <begin position="30"/>
        <end position="90"/>
    </location>
</feature>
<dbReference type="Gene3D" id="1.10.357.10">
    <property type="entry name" value="Tetracycline Repressor, domain 2"/>
    <property type="match status" value="1"/>
</dbReference>
<dbReference type="Gene3D" id="1.10.10.60">
    <property type="entry name" value="Homeodomain-like"/>
    <property type="match status" value="1"/>
</dbReference>
<dbReference type="InterPro" id="IPR011075">
    <property type="entry name" value="TetR_C"/>
</dbReference>
<dbReference type="InterPro" id="IPR009057">
    <property type="entry name" value="Homeodomain-like_sf"/>
</dbReference>
<dbReference type="PANTHER" id="PTHR30055:SF148">
    <property type="entry name" value="TETR-FAMILY TRANSCRIPTIONAL REGULATOR"/>
    <property type="match status" value="1"/>
</dbReference>
<feature type="DNA-binding region" description="H-T-H motif" evidence="4">
    <location>
        <begin position="53"/>
        <end position="72"/>
    </location>
</feature>
<dbReference type="RefSeq" id="WP_393170841.1">
    <property type="nucleotide sequence ID" value="NZ_JBICRM010000020.1"/>
</dbReference>
<evidence type="ECO:0000256" key="1">
    <source>
        <dbReference type="ARBA" id="ARBA00023015"/>
    </source>
</evidence>
<dbReference type="Proteomes" id="UP001603978">
    <property type="component" value="Unassembled WGS sequence"/>
</dbReference>
<comment type="caution">
    <text evidence="7">The sequence shown here is derived from an EMBL/GenBank/DDBJ whole genome shotgun (WGS) entry which is preliminary data.</text>
</comment>
<keyword evidence="1" id="KW-0805">Transcription regulation</keyword>
<organism evidence="7 8">
    <name type="scientific">Nonomuraea marmarensis</name>
    <dbReference type="NCBI Taxonomy" id="3351344"/>
    <lineage>
        <taxon>Bacteria</taxon>
        <taxon>Bacillati</taxon>
        <taxon>Actinomycetota</taxon>
        <taxon>Actinomycetes</taxon>
        <taxon>Streptosporangiales</taxon>
        <taxon>Streptosporangiaceae</taxon>
        <taxon>Nonomuraea</taxon>
    </lineage>
</organism>
<reference evidence="7 8" key="1">
    <citation type="submission" date="2024-10" db="EMBL/GenBank/DDBJ databases">
        <authorList>
            <person name="Topkara A.R."/>
            <person name="Saygin H."/>
        </authorList>
    </citation>
    <scope>NUCLEOTIDE SEQUENCE [LARGE SCALE GENOMIC DNA]</scope>
    <source>
        <strain evidence="7 8">M3C6</strain>
    </source>
</reference>
<dbReference type="Pfam" id="PF00440">
    <property type="entry name" value="TetR_N"/>
    <property type="match status" value="1"/>
</dbReference>
<gene>
    <name evidence="7" type="ORF">ACFLIM_29180</name>
</gene>
<feature type="region of interest" description="Disordered" evidence="5">
    <location>
        <begin position="1"/>
        <end position="30"/>
    </location>
</feature>
<dbReference type="InterPro" id="IPR050109">
    <property type="entry name" value="HTH-type_TetR-like_transc_reg"/>
</dbReference>
<evidence type="ECO:0000256" key="2">
    <source>
        <dbReference type="ARBA" id="ARBA00023125"/>
    </source>
</evidence>